<feature type="compositionally biased region" description="Gly residues" evidence="6">
    <location>
        <begin position="294"/>
        <end position="316"/>
    </location>
</feature>
<keyword evidence="5" id="KW-0067">ATP-binding</keyword>
<organism evidence="7 8">
    <name type="scientific">Chlamydomonas incerta</name>
    <dbReference type="NCBI Taxonomy" id="51695"/>
    <lineage>
        <taxon>Eukaryota</taxon>
        <taxon>Viridiplantae</taxon>
        <taxon>Chlorophyta</taxon>
        <taxon>core chlorophytes</taxon>
        <taxon>Chlorophyceae</taxon>
        <taxon>CS clade</taxon>
        <taxon>Chlamydomonadales</taxon>
        <taxon>Chlamydomonadaceae</taxon>
        <taxon>Chlamydomonas</taxon>
    </lineage>
</organism>
<feature type="compositionally biased region" description="Gly residues" evidence="6">
    <location>
        <begin position="391"/>
        <end position="406"/>
    </location>
</feature>
<dbReference type="Gene3D" id="3.30.470.20">
    <property type="entry name" value="ATP-grasp fold, B domain"/>
    <property type="match status" value="1"/>
</dbReference>
<dbReference type="EMBL" id="JAEHOC010000007">
    <property type="protein sequence ID" value="KAG2440001.1"/>
    <property type="molecule type" value="Genomic_DNA"/>
</dbReference>
<name>A0A835TK56_CHLIN</name>
<evidence type="ECO:0000256" key="2">
    <source>
        <dbReference type="ARBA" id="ARBA00022490"/>
    </source>
</evidence>
<feature type="compositionally biased region" description="Basic residues" evidence="6">
    <location>
        <begin position="468"/>
        <end position="488"/>
    </location>
</feature>
<feature type="compositionally biased region" description="Gly residues" evidence="6">
    <location>
        <begin position="333"/>
        <end position="345"/>
    </location>
</feature>
<evidence type="ECO:0008006" key="9">
    <source>
        <dbReference type="Google" id="ProtNLM"/>
    </source>
</evidence>
<evidence type="ECO:0000313" key="8">
    <source>
        <dbReference type="Proteomes" id="UP000650467"/>
    </source>
</evidence>
<comment type="caution">
    <text evidence="7">The sequence shown here is derived from an EMBL/GenBank/DDBJ whole genome shotgun (WGS) entry which is preliminary data.</text>
</comment>
<feature type="region of interest" description="Disordered" evidence="6">
    <location>
        <begin position="1028"/>
        <end position="1101"/>
    </location>
</feature>
<dbReference type="OrthoDB" id="202825at2759"/>
<feature type="region of interest" description="Disordered" evidence="6">
    <location>
        <begin position="273"/>
        <end position="349"/>
    </location>
</feature>
<dbReference type="InterPro" id="IPR004344">
    <property type="entry name" value="TTL/TTLL_fam"/>
</dbReference>
<evidence type="ECO:0000256" key="4">
    <source>
        <dbReference type="ARBA" id="ARBA00022741"/>
    </source>
</evidence>
<dbReference type="InterPro" id="IPR051437">
    <property type="entry name" value="TTLL_monoglycylase"/>
</dbReference>
<dbReference type="PROSITE" id="PS51221">
    <property type="entry name" value="TTL"/>
    <property type="match status" value="1"/>
</dbReference>
<dbReference type="Proteomes" id="UP000650467">
    <property type="component" value="Unassembled WGS sequence"/>
</dbReference>
<dbReference type="GO" id="GO:0015630">
    <property type="term" value="C:microtubule cytoskeleton"/>
    <property type="evidence" value="ECO:0007669"/>
    <property type="project" value="TreeGrafter"/>
</dbReference>
<evidence type="ECO:0000256" key="1">
    <source>
        <dbReference type="ARBA" id="ARBA00004496"/>
    </source>
</evidence>
<feature type="region of interest" description="Disordered" evidence="6">
    <location>
        <begin position="955"/>
        <end position="978"/>
    </location>
</feature>
<feature type="region of interest" description="Disordered" evidence="6">
    <location>
        <begin position="1"/>
        <end position="100"/>
    </location>
</feature>
<keyword evidence="3" id="KW-0436">Ligase</keyword>
<feature type="compositionally biased region" description="Pro residues" evidence="6">
    <location>
        <begin position="1056"/>
        <end position="1069"/>
    </location>
</feature>
<comment type="subcellular location">
    <subcellularLocation>
        <location evidence="1">Cytoplasm</location>
    </subcellularLocation>
</comment>
<reference evidence="7" key="1">
    <citation type="journal article" date="2020" name="bioRxiv">
        <title>Comparative genomics of Chlamydomonas.</title>
        <authorList>
            <person name="Craig R.J."/>
            <person name="Hasan A.R."/>
            <person name="Ness R.W."/>
            <person name="Keightley P.D."/>
        </authorList>
    </citation>
    <scope>NUCLEOTIDE SEQUENCE</scope>
    <source>
        <strain evidence="7">SAG 7.73</strain>
    </source>
</reference>
<dbReference type="PANTHER" id="PTHR45870:SF2">
    <property type="entry name" value="TUBULIN MONOGLYCYLASE TTLL3"/>
    <property type="match status" value="1"/>
</dbReference>
<feature type="region of interest" description="Disordered" evidence="6">
    <location>
        <begin position="391"/>
        <end position="413"/>
    </location>
</feature>
<feature type="compositionally biased region" description="Gly residues" evidence="6">
    <location>
        <begin position="607"/>
        <end position="652"/>
    </location>
</feature>
<dbReference type="SUPFAM" id="SSF56059">
    <property type="entry name" value="Glutathione synthetase ATP-binding domain-like"/>
    <property type="match status" value="1"/>
</dbReference>
<accession>A0A835TK56</accession>
<evidence type="ECO:0000313" key="7">
    <source>
        <dbReference type="EMBL" id="KAG2440001.1"/>
    </source>
</evidence>
<dbReference type="GO" id="GO:0070736">
    <property type="term" value="F:protein-glycine ligase activity, initiating"/>
    <property type="evidence" value="ECO:0007669"/>
    <property type="project" value="TreeGrafter"/>
</dbReference>
<feature type="region of interest" description="Disordered" evidence="6">
    <location>
        <begin position="593"/>
        <end position="662"/>
    </location>
</feature>
<keyword evidence="8" id="KW-1185">Reference proteome</keyword>
<protein>
    <recommendedName>
        <fullName evidence="9">Tubulin tyrosine ligase</fullName>
    </recommendedName>
</protein>
<feature type="compositionally biased region" description="Polar residues" evidence="6">
    <location>
        <begin position="284"/>
        <end position="293"/>
    </location>
</feature>
<feature type="region of interest" description="Disordered" evidence="6">
    <location>
        <begin position="456"/>
        <end position="575"/>
    </location>
</feature>
<gene>
    <name evidence="7" type="ORF">HXX76_004118</name>
</gene>
<evidence type="ECO:0000256" key="5">
    <source>
        <dbReference type="ARBA" id="ARBA00022840"/>
    </source>
</evidence>
<dbReference type="GO" id="GO:0005524">
    <property type="term" value="F:ATP binding"/>
    <property type="evidence" value="ECO:0007669"/>
    <property type="project" value="UniProtKB-KW"/>
</dbReference>
<proteinExistence type="predicted"/>
<dbReference type="Pfam" id="PF03133">
    <property type="entry name" value="TTL"/>
    <property type="match status" value="1"/>
</dbReference>
<keyword evidence="2" id="KW-0963">Cytoplasm</keyword>
<dbReference type="PANTHER" id="PTHR45870">
    <property type="entry name" value="TUBULIN MONOGLYCYLASE TTLL3"/>
    <property type="match status" value="1"/>
</dbReference>
<evidence type="ECO:0000256" key="6">
    <source>
        <dbReference type="SAM" id="MobiDB-lite"/>
    </source>
</evidence>
<dbReference type="GO" id="GO:0005737">
    <property type="term" value="C:cytoplasm"/>
    <property type="evidence" value="ECO:0007669"/>
    <property type="project" value="UniProtKB-SubCell"/>
</dbReference>
<feature type="compositionally biased region" description="Low complexity" evidence="6">
    <location>
        <begin position="317"/>
        <end position="332"/>
    </location>
</feature>
<feature type="compositionally biased region" description="Low complexity" evidence="6">
    <location>
        <begin position="521"/>
        <end position="534"/>
    </location>
</feature>
<sequence>MAGSAASWGGNAGGGAAASTSAPGQRVPGPARRRRATLSNPSGMNPVQEEVAEAGDAEDDEGPDQALGAGGTRRWERRAPGRAQASPSRQPQGAGGAQLSTMVRSSSKLYGGSSSGSSSSNFPVSPSGFAQWRQRMKLPEGRRVFCISGTGNHSHGIRAGLVSRGWFENPEHNSPFFDYKWSSNPLDVAHEQLWPGQTVNHFKNAQCLTTKHGLCHTVREMVWWEAADAAAFYPRAYDISDEANRREFLQDVRWTAAESLLKRALLDGAVASEHVPYTGPPKKSGQSISSSKYGTGGGHGGSGAGGSAAAPGGGVAAAGQAGVTEAEAAAAGSGEGPGAGDGGGQESCRLQQRTGTEPLVDLPSLRLACRVIAARLRQQRHLRVVHAAAGAGGAGAGAGGGGGPGDGAAPADLDLSPVQWQQLVRHRALFCSAPLIPPPDFDPDWVSRRRFITSIHLPRPGASGPGSRKARRDGKSPRRKHGKSHGRSPRVDVDGEAAPPPGGGKEGEAGAAVRAAERGQEGIAAAATTGGASDARGRGGGEDGGAASSSSSSDEEEGAEDRGDGGGAARGRGRGQVAVADAAELLREVAAAVRTRRRRHSAPASGGAAGGGGGAASDGGGASGQEAAGGGAAGSGGDSDGAEGGCADGGGGDPDDPSWLPTDLPAICYDDAALQALDHTTWREAAEAILAALSASVVQTHISGTNNIWIVKPAGKSRGRGIRLFNDPEALLQYTRGEEAQGLEARWVAQKYVERPLIIWRRKFDIRQWVLVTDWNPLCVWFYSTCYLRFAASDYDPNNLDIFQHLTNNSVAKYYEGPTTEDEITANGNMWSIPRFQSWLEETYGRPDLWPALLQPAMKHVVICTLKCAQDLIAPRKGSCQLYGYDFLIDDQLRVWLLEVNSSPTLEASTPITTELCADVQEDILRVTVDLPDHLAAAAAAAKRRAAAPATAANADGAAAEAPPAPGPGPAAGFDTGKWQCIVDGGEEMKRPDYTGLNLELKGTAIPVPSPARAASSSSFVGRLYAATRQGQAQGEKQPAASPGGAERTLRQASPPGQPYQPLQAPPPHQQHHHSTSSHSHGAEDEAAGVGGLGGSPSSPYATSAAAAVRVYAAGATGPVLATRTRTSPMRLRTPRLSSTNTVAAAAGLAGPPTAPQLTATWDGAGAGAAVPELAALGGGNLLASLPPPSVAPPGTPLRLMTPRGDTLAASALAAGTAAVLGANGGVAPGAGMEPLSPMAARASLFTRPGMRS</sequence>
<feature type="compositionally biased region" description="Acidic residues" evidence="6">
    <location>
        <begin position="50"/>
        <end position="63"/>
    </location>
</feature>
<keyword evidence="4" id="KW-0547">Nucleotide-binding</keyword>
<dbReference type="AlphaFoldDB" id="A0A835TK56"/>
<evidence type="ECO:0000256" key="3">
    <source>
        <dbReference type="ARBA" id="ARBA00022598"/>
    </source>
</evidence>